<evidence type="ECO:0000256" key="1">
    <source>
        <dbReference type="SAM" id="MobiDB-lite"/>
    </source>
</evidence>
<evidence type="ECO:0000313" key="4">
    <source>
        <dbReference type="Proteomes" id="UP000058613"/>
    </source>
</evidence>
<feature type="compositionally biased region" description="Polar residues" evidence="1">
    <location>
        <begin position="126"/>
        <end position="138"/>
    </location>
</feature>
<name>A0A0P0N2M8_9CREN</name>
<gene>
    <name evidence="3" type="ORF">Pdsh_01145</name>
    <name evidence="2" type="ORF">Pyrde_0901</name>
</gene>
<feature type="region of interest" description="Disordered" evidence="1">
    <location>
        <begin position="126"/>
        <end position="160"/>
    </location>
</feature>
<accession>A0A0P0N2M8</accession>
<sequence>MFVTRGHTLRLVDASRLPLRNAIVETIKLGYARLVYYAPHGFTFHLEVSRDGRAGCIAVRSRGTPLYGQQCLQELAKFLDAKQGTIEIIKLSDDRVRIDFQAMPSSIIPGGVAAVAQLVGLRSQQTGSPAAQATQTRQVRPMEPARVQQPATPQPRLTTIPSPAGSMYAAIVRRRGFEIGDIFNILAASAIALRGQEIGVRTAGRTCIDILDELLTVNARLYMRCRGEQGELHVYSDPSPRRIELLLISGEETLVGERALEGAARLQAEEVRVYVEQANLPRPR</sequence>
<feature type="compositionally biased region" description="Polar residues" evidence="1">
    <location>
        <begin position="149"/>
        <end position="160"/>
    </location>
</feature>
<evidence type="ECO:0000313" key="5">
    <source>
        <dbReference type="Proteomes" id="UP000196694"/>
    </source>
</evidence>
<dbReference type="EMBL" id="CP013011">
    <property type="protein sequence ID" value="ALL00949.1"/>
    <property type="molecule type" value="Genomic_DNA"/>
</dbReference>
<dbReference type="KEGG" id="pdl:Pyrde_0901"/>
<dbReference type="GeneID" id="26099239"/>
<organism evidence="2 4">
    <name type="scientific">Pyrodictium delaneyi</name>
    <dbReference type="NCBI Taxonomy" id="1273541"/>
    <lineage>
        <taxon>Archaea</taxon>
        <taxon>Thermoproteota</taxon>
        <taxon>Thermoprotei</taxon>
        <taxon>Desulfurococcales</taxon>
        <taxon>Pyrodictiaceae</taxon>
        <taxon>Pyrodictium</taxon>
    </lineage>
</organism>
<protein>
    <submittedName>
        <fullName evidence="2">Uncharacterized protein</fullName>
    </submittedName>
</protein>
<keyword evidence="5" id="KW-1185">Reference proteome</keyword>
<proteinExistence type="predicted"/>
<reference evidence="3 5" key="2">
    <citation type="submission" date="2017-05" db="EMBL/GenBank/DDBJ databases">
        <title>The draft genome of the hyperthermophilic archaeon 'Pyrodictium delaneyi strain Hulk', an iron and nitrate reducer, reveals the capacity for sulfate reduction.</title>
        <authorList>
            <person name="Demey L.M."/>
            <person name="Miller C."/>
            <person name="Manzella M."/>
            <person name="Reguera G."/>
            <person name="Kashefi K."/>
        </authorList>
    </citation>
    <scope>NUCLEOTIDE SEQUENCE [LARGE SCALE GENOMIC DNA]</scope>
    <source>
        <strain evidence="3 5">Hulk</strain>
    </source>
</reference>
<dbReference type="RefSeq" id="WP_055408609.1">
    <property type="nucleotide sequence ID" value="NZ_CP013011.1"/>
</dbReference>
<dbReference type="OrthoDB" id="385895at2157"/>
<dbReference type="Proteomes" id="UP000196694">
    <property type="component" value="Unassembled WGS sequence"/>
</dbReference>
<dbReference type="AlphaFoldDB" id="A0A0P0N2M8"/>
<evidence type="ECO:0000313" key="2">
    <source>
        <dbReference type="EMBL" id="ALL00949.1"/>
    </source>
</evidence>
<evidence type="ECO:0000313" key="3">
    <source>
        <dbReference type="EMBL" id="OWJ55441.1"/>
    </source>
</evidence>
<dbReference type="EMBL" id="NCQP01000001">
    <property type="protein sequence ID" value="OWJ55441.1"/>
    <property type="molecule type" value="Genomic_DNA"/>
</dbReference>
<dbReference type="Proteomes" id="UP000058613">
    <property type="component" value="Chromosome"/>
</dbReference>
<reference evidence="2 4" key="1">
    <citation type="submission" date="2015-10" db="EMBL/GenBank/DDBJ databases">
        <title>Complete genome sequence of hyperthermophilic archaeon Pyrodictium delaneyi Su06.</title>
        <authorList>
            <person name="Jung J.-H."/>
            <person name="Lin J."/>
            <person name="Holden J.F."/>
            <person name="Park C.-S."/>
        </authorList>
    </citation>
    <scope>NUCLEOTIDE SEQUENCE [LARGE SCALE GENOMIC DNA]</scope>
    <source>
        <strain evidence="2 4">Su06</strain>
    </source>
</reference>